<protein>
    <submittedName>
        <fullName evidence="7">Transmembrane protein 184C</fullName>
    </submittedName>
</protein>
<dbReference type="InterPro" id="IPR005178">
    <property type="entry name" value="Ostalpha/TMEM184C"/>
</dbReference>
<evidence type="ECO:0000313" key="8">
    <source>
        <dbReference type="Proteomes" id="UP000005226"/>
    </source>
</evidence>
<keyword evidence="3 6" id="KW-1133">Transmembrane helix</keyword>
<feature type="region of interest" description="Disordered" evidence="5">
    <location>
        <begin position="416"/>
        <end position="475"/>
    </location>
</feature>
<evidence type="ECO:0000256" key="6">
    <source>
        <dbReference type="SAM" id="Phobius"/>
    </source>
</evidence>
<gene>
    <name evidence="7" type="primary">tmem184c</name>
</gene>
<dbReference type="SMART" id="SM01417">
    <property type="entry name" value="Solute_trans_a"/>
    <property type="match status" value="1"/>
</dbReference>
<feature type="region of interest" description="Disordered" evidence="5">
    <location>
        <begin position="387"/>
        <end position="406"/>
    </location>
</feature>
<evidence type="ECO:0000256" key="4">
    <source>
        <dbReference type="ARBA" id="ARBA00023136"/>
    </source>
</evidence>
<sequence length="475" mass="53884">MDSTAGGGAVYTVAFSRPAHLYLGAAEVSGQWDHLMELVHMLHYFDFKFPKLEFSSVKMWFLFTRWQVSPHKKAWFIAGIFVFMTIPISLWGILQHLVHYTQPELQKPIIRILWMVPIYSLDSWIALKYPSIAIYVDTCRECYEAYVIYNFMTFLLNYLENQYPSLVLMLEVQEQQKHLPPLCCCPPWPMGEVLLWRCKLGVLQYTVVRPVTTVIALICQLCGVYDEGNFNSTNAWTYLVIVNNMSQLFAMYCLVLFYRTLREELGPIKPVGKFLCVKMVVFVSFWQAVFIALLVKVGIISESHTWDWKSVEAVATGLQDFVICVEMFLAAIAHHFSFTYKPYIQEAEEVSCFDSFMAMWDISDVRADISEQVRNVGRTVMGRPRKAYFGDTGNDGERSGLLSSGSQDAISDAASKAVGPNGQYQGLGRSPTPHSLSAPAGLSSATWEQREEVSPEEEATDQTKEAAETDLIVIT</sequence>
<feature type="transmembrane region" description="Helical" evidence="6">
    <location>
        <begin position="313"/>
        <end position="333"/>
    </location>
</feature>
<dbReference type="InParanoid" id="A0A3B5K597"/>
<comment type="subcellular location">
    <subcellularLocation>
        <location evidence="1">Membrane</location>
        <topology evidence="1">Multi-pass membrane protein</topology>
    </subcellularLocation>
</comment>
<keyword evidence="8" id="KW-1185">Reference proteome</keyword>
<evidence type="ECO:0000313" key="7">
    <source>
        <dbReference type="Ensembl" id="ENSTRUP00000052810.2"/>
    </source>
</evidence>
<name>A0A3B5K597_TAKRU</name>
<evidence type="ECO:0000256" key="3">
    <source>
        <dbReference type="ARBA" id="ARBA00022989"/>
    </source>
</evidence>
<dbReference type="AlphaFoldDB" id="A0A3B5K597"/>
<evidence type="ECO:0000256" key="2">
    <source>
        <dbReference type="ARBA" id="ARBA00022692"/>
    </source>
</evidence>
<dbReference type="Proteomes" id="UP000005226">
    <property type="component" value="Chromosome 17"/>
</dbReference>
<evidence type="ECO:0000256" key="5">
    <source>
        <dbReference type="SAM" id="MobiDB-lite"/>
    </source>
</evidence>
<feature type="transmembrane region" description="Helical" evidence="6">
    <location>
        <begin position="279"/>
        <end position="301"/>
    </location>
</feature>
<organism evidence="7 8">
    <name type="scientific">Takifugu rubripes</name>
    <name type="common">Japanese pufferfish</name>
    <name type="synonym">Fugu rubripes</name>
    <dbReference type="NCBI Taxonomy" id="31033"/>
    <lineage>
        <taxon>Eukaryota</taxon>
        <taxon>Metazoa</taxon>
        <taxon>Chordata</taxon>
        <taxon>Craniata</taxon>
        <taxon>Vertebrata</taxon>
        <taxon>Euteleostomi</taxon>
        <taxon>Actinopterygii</taxon>
        <taxon>Neopterygii</taxon>
        <taxon>Teleostei</taxon>
        <taxon>Neoteleostei</taxon>
        <taxon>Acanthomorphata</taxon>
        <taxon>Eupercaria</taxon>
        <taxon>Tetraodontiformes</taxon>
        <taxon>Tetradontoidea</taxon>
        <taxon>Tetraodontidae</taxon>
        <taxon>Takifugu</taxon>
    </lineage>
</organism>
<proteinExistence type="predicted"/>
<reference evidence="7" key="3">
    <citation type="submission" date="2025-09" db="UniProtKB">
        <authorList>
            <consortium name="Ensembl"/>
        </authorList>
    </citation>
    <scope>IDENTIFICATION</scope>
</reference>
<keyword evidence="4 6" id="KW-0472">Membrane</keyword>
<feature type="transmembrane region" description="Helical" evidence="6">
    <location>
        <begin position="74"/>
        <end position="94"/>
    </location>
</feature>
<dbReference type="GeneTree" id="ENSGT00940000155201"/>
<dbReference type="PANTHER" id="PTHR23423">
    <property type="entry name" value="ORGANIC SOLUTE TRANSPORTER-RELATED"/>
    <property type="match status" value="1"/>
</dbReference>
<dbReference type="Pfam" id="PF03619">
    <property type="entry name" value="Solute_trans_a"/>
    <property type="match status" value="1"/>
</dbReference>
<keyword evidence="2 6" id="KW-0812">Transmembrane</keyword>
<reference evidence="7 8" key="1">
    <citation type="journal article" date="2011" name="Genome Biol. Evol.">
        <title>Integration of the genetic map and genome assembly of fugu facilitates insights into distinct features of genome evolution in teleosts and mammals.</title>
        <authorList>
            <person name="Kai W."/>
            <person name="Kikuchi K."/>
            <person name="Tohari S."/>
            <person name="Chew A.K."/>
            <person name="Tay A."/>
            <person name="Fujiwara A."/>
            <person name="Hosoya S."/>
            <person name="Suetake H."/>
            <person name="Naruse K."/>
            <person name="Brenner S."/>
            <person name="Suzuki Y."/>
            <person name="Venkatesh B."/>
        </authorList>
    </citation>
    <scope>NUCLEOTIDE SEQUENCE [LARGE SCALE GENOMIC DNA]</scope>
</reference>
<dbReference type="Ensembl" id="ENSTRUT00000050748.2">
    <property type="protein sequence ID" value="ENSTRUP00000052810.2"/>
    <property type="gene ID" value="ENSTRUG00000014566.3"/>
</dbReference>
<dbReference type="OMA" id="AHAFVFN"/>
<dbReference type="GO" id="GO:0016020">
    <property type="term" value="C:membrane"/>
    <property type="evidence" value="ECO:0007669"/>
    <property type="project" value="UniProtKB-SubCell"/>
</dbReference>
<feature type="transmembrane region" description="Helical" evidence="6">
    <location>
        <begin position="235"/>
        <end position="258"/>
    </location>
</feature>
<evidence type="ECO:0000256" key="1">
    <source>
        <dbReference type="ARBA" id="ARBA00004141"/>
    </source>
</evidence>
<reference evidence="7" key="2">
    <citation type="submission" date="2025-08" db="UniProtKB">
        <authorList>
            <consortium name="Ensembl"/>
        </authorList>
    </citation>
    <scope>IDENTIFICATION</scope>
</reference>
<accession>A0A3B5K597</accession>